<protein>
    <submittedName>
        <fullName evidence="3">Uncharacterized protein</fullName>
    </submittedName>
</protein>
<feature type="region of interest" description="Disordered" evidence="1">
    <location>
        <begin position="164"/>
        <end position="183"/>
    </location>
</feature>
<evidence type="ECO:0000256" key="2">
    <source>
        <dbReference type="SAM" id="Phobius"/>
    </source>
</evidence>
<feature type="region of interest" description="Disordered" evidence="1">
    <location>
        <begin position="1"/>
        <end position="125"/>
    </location>
</feature>
<evidence type="ECO:0000313" key="4">
    <source>
        <dbReference type="Proteomes" id="UP001589870"/>
    </source>
</evidence>
<dbReference type="Proteomes" id="UP001589870">
    <property type="component" value="Unassembled WGS sequence"/>
</dbReference>
<dbReference type="RefSeq" id="WP_394302804.1">
    <property type="nucleotide sequence ID" value="NZ_JBHMQT010000044.1"/>
</dbReference>
<comment type="caution">
    <text evidence="3">The sequence shown here is derived from an EMBL/GenBank/DDBJ whole genome shotgun (WGS) entry which is preliminary data.</text>
</comment>
<gene>
    <name evidence="3" type="ORF">ACFHYQ_20805</name>
</gene>
<dbReference type="EMBL" id="JBHMQT010000044">
    <property type="protein sequence ID" value="MFC0864735.1"/>
    <property type="molecule type" value="Genomic_DNA"/>
</dbReference>
<name>A0ABV6U978_9ACTN</name>
<reference evidence="3 4" key="1">
    <citation type="submission" date="2024-09" db="EMBL/GenBank/DDBJ databases">
        <authorList>
            <person name="Sun Q."/>
            <person name="Mori K."/>
        </authorList>
    </citation>
    <scope>NUCLEOTIDE SEQUENCE [LARGE SCALE GENOMIC DNA]</scope>
    <source>
        <strain evidence="3 4">TBRC 1851</strain>
    </source>
</reference>
<feature type="transmembrane region" description="Helical" evidence="2">
    <location>
        <begin position="139"/>
        <end position="160"/>
    </location>
</feature>
<proteinExistence type="predicted"/>
<feature type="compositionally biased region" description="Polar residues" evidence="1">
    <location>
        <begin position="32"/>
        <end position="49"/>
    </location>
</feature>
<accession>A0ABV6U978</accession>
<organism evidence="3 4">
    <name type="scientific">Sphaerimonospora cavernae</name>
    <dbReference type="NCBI Taxonomy" id="1740611"/>
    <lineage>
        <taxon>Bacteria</taxon>
        <taxon>Bacillati</taxon>
        <taxon>Actinomycetota</taxon>
        <taxon>Actinomycetes</taxon>
        <taxon>Streptosporangiales</taxon>
        <taxon>Streptosporangiaceae</taxon>
        <taxon>Sphaerimonospora</taxon>
    </lineage>
</organism>
<keyword evidence="2" id="KW-0472">Membrane</keyword>
<evidence type="ECO:0000313" key="3">
    <source>
        <dbReference type="EMBL" id="MFC0864735.1"/>
    </source>
</evidence>
<keyword evidence="4" id="KW-1185">Reference proteome</keyword>
<keyword evidence="2" id="KW-0812">Transmembrane</keyword>
<sequence length="369" mass="38822">MGYPGDPLTPRQPPAPPAPAPAPSSPPPPSAQGTSPYGNASPYGNTSSPYGDGASPYGASRENPYGNRYETPWQSPGGGPPEAGQEEPGESSPYAGRRRGRPDQAAAADRPLSERTPSPRSGGPEWDPYAPAPLWRRPVVLGCALLALIGALFLGLWVAARSEKPPAPRALPTPTLQAPEAPKGKYGFAGSRATDKMPLTLGELFGDKKFGRGGRAYVMTVRRKEKTCTDGVSGEKIQKALKTGRCAQLIRASFADAKGTIIGTVGVANLTTSAHAKKVTSAGGGAQRTDYLKPLPGKDDATKHLGGAGDAYAGGWAYGHYAVLLWFQFKDGHKPTKAEQKQLYQAAADIADKTIFPALEHRSLTGRRT</sequence>
<feature type="compositionally biased region" description="Pro residues" evidence="1">
    <location>
        <begin position="10"/>
        <end position="30"/>
    </location>
</feature>
<evidence type="ECO:0000256" key="1">
    <source>
        <dbReference type="SAM" id="MobiDB-lite"/>
    </source>
</evidence>
<keyword evidence="2" id="KW-1133">Transmembrane helix</keyword>